<reference evidence="1" key="1">
    <citation type="submission" date="2018-02" db="EMBL/GenBank/DDBJ databases">
        <title>Rhizophora mucronata_Transcriptome.</title>
        <authorList>
            <person name="Meera S.P."/>
            <person name="Sreeshan A."/>
            <person name="Augustine A."/>
        </authorList>
    </citation>
    <scope>NUCLEOTIDE SEQUENCE</scope>
    <source>
        <tissue evidence="1">Leaf</tissue>
    </source>
</reference>
<name>A0A2P2QHK4_RHIMU</name>
<protein>
    <submittedName>
        <fullName evidence="1">Uncharacterized protein</fullName>
    </submittedName>
</protein>
<dbReference type="AlphaFoldDB" id="A0A2P2QHK4"/>
<evidence type="ECO:0000313" key="1">
    <source>
        <dbReference type="EMBL" id="MBX66394.1"/>
    </source>
</evidence>
<proteinExistence type="predicted"/>
<accession>A0A2P2QHK4</accession>
<dbReference type="EMBL" id="GGEC01085910">
    <property type="protein sequence ID" value="MBX66394.1"/>
    <property type="molecule type" value="Transcribed_RNA"/>
</dbReference>
<organism evidence="1">
    <name type="scientific">Rhizophora mucronata</name>
    <name type="common">Asiatic mangrove</name>
    <dbReference type="NCBI Taxonomy" id="61149"/>
    <lineage>
        <taxon>Eukaryota</taxon>
        <taxon>Viridiplantae</taxon>
        <taxon>Streptophyta</taxon>
        <taxon>Embryophyta</taxon>
        <taxon>Tracheophyta</taxon>
        <taxon>Spermatophyta</taxon>
        <taxon>Magnoliopsida</taxon>
        <taxon>eudicotyledons</taxon>
        <taxon>Gunneridae</taxon>
        <taxon>Pentapetalae</taxon>
        <taxon>rosids</taxon>
        <taxon>fabids</taxon>
        <taxon>Malpighiales</taxon>
        <taxon>Rhizophoraceae</taxon>
        <taxon>Rhizophora</taxon>
    </lineage>
</organism>
<sequence>MKTNEESLRSIIILNTSAIEWDYMQSLKG</sequence>